<evidence type="ECO:0000259" key="12">
    <source>
        <dbReference type="SMART" id="SM00656"/>
    </source>
</evidence>
<dbReference type="InterPro" id="IPR045032">
    <property type="entry name" value="PEL"/>
</dbReference>
<feature type="region of interest" description="Disordered" evidence="11">
    <location>
        <begin position="75"/>
        <end position="97"/>
    </location>
</feature>
<keyword evidence="7 10" id="KW-0106">Calcium</keyword>
<dbReference type="EC" id="4.2.2.2" evidence="4 10"/>
<gene>
    <name evidence="13" type="ORF">CCACVL1_13842</name>
</gene>
<feature type="domain" description="Pectate lyase" evidence="12">
    <location>
        <begin position="183"/>
        <end position="380"/>
    </location>
</feature>
<dbReference type="InterPro" id="IPR007524">
    <property type="entry name" value="Pec_lyase_N"/>
</dbReference>
<evidence type="ECO:0000256" key="9">
    <source>
        <dbReference type="ARBA" id="ARBA00023239"/>
    </source>
</evidence>
<dbReference type="Proteomes" id="UP000188268">
    <property type="component" value="Unassembled WGS sequence"/>
</dbReference>
<sequence>MEVNKLRLVFFFSFVTLIPTLLAGIGNFDDYWKKREQEAWKKTLAAYNPNPENVTSSTNHNVHKALVSHKNETRAYNKAHHAKTNNSTTPRRNMMGKHKKYSGPCLATNPIDRCWRCKPDWAKNRKKLANCALGFGHQTQGGKRGRFYIVTDNSDNDMLNPKPGTLRHAVIQKEPLWIVFAHDMHIKLNQELLITSKKTIDGRGANVHIAYGAGITIQFVEDVILHGLHIHNIIPRSGGLIRDSVDHYGFRTQSDGDGISIFGSSNIWLDHISMHECSDGLIDAIQGSTAITISNCHFTHHNDVILLGASDSYSKDKLMQVTVAFNHFGKELIQRMPRCRWGFFHVVNNDYTHWKMYAIGGSQHPTIISQGNRYIAPDDPKAKEITNRNYGTEAEYSTWVWRSEGDMFLNGAHFRTSGPDAPPKYNYNKLQMIKAKPATFVRRLTRFAGALDCKKGVKC</sequence>
<protein>
    <recommendedName>
        <fullName evidence="4 10">Pectate lyase</fullName>
        <ecNumber evidence="4 10">4.2.2.2</ecNumber>
    </recommendedName>
</protein>
<dbReference type="Gene3D" id="2.160.20.10">
    <property type="entry name" value="Single-stranded right-handed beta-helix, Pectin lyase-like"/>
    <property type="match status" value="1"/>
</dbReference>
<evidence type="ECO:0000256" key="4">
    <source>
        <dbReference type="ARBA" id="ARBA00012272"/>
    </source>
</evidence>
<dbReference type="EMBL" id="AWWV01010447">
    <property type="protein sequence ID" value="OMO79210.1"/>
    <property type="molecule type" value="Genomic_DNA"/>
</dbReference>
<evidence type="ECO:0000256" key="8">
    <source>
        <dbReference type="ARBA" id="ARBA00023180"/>
    </source>
</evidence>
<accession>A0A1R3I9G8</accession>
<keyword evidence="8" id="KW-0325">Glycoprotein</keyword>
<dbReference type="InterPro" id="IPR002022">
    <property type="entry name" value="Pec_lyase"/>
</dbReference>
<comment type="catalytic activity">
    <reaction evidence="1 10">
        <text>Eliminative cleavage of (1-&gt;4)-alpha-D-galacturonan to give oligosaccharides with 4-deoxy-alpha-D-galact-4-enuronosyl groups at their non-reducing ends.</text>
        <dbReference type="EC" id="4.2.2.2"/>
    </reaction>
</comment>
<dbReference type="Gramene" id="OMO79210">
    <property type="protein sequence ID" value="OMO79210"/>
    <property type="gene ID" value="CCACVL1_13842"/>
</dbReference>
<comment type="caution">
    <text evidence="13">The sequence shown here is derived from an EMBL/GenBank/DDBJ whole genome shotgun (WGS) entry which is preliminary data.</text>
</comment>
<evidence type="ECO:0000256" key="3">
    <source>
        <dbReference type="ARBA" id="ARBA00010980"/>
    </source>
</evidence>
<dbReference type="OMA" id="HISMHEC"/>
<dbReference type="SMART" id="SM00656">
    <property type="entry name" value="Amb_all"/>
    <property type="match status" value="1"/>
</dbReference>
<evidence type="ECO:0000256" key="2">
    <source>
        <dbReference type="ARBA" id="ARBA00005220"/>
    </source>
</evidence>
<dbReference type="PRINTS" id="PR00807">
    <property type="entry name" value="AMBALLERGEN"/>
</dbReference>
<comment type="cofactor">
    <cofactor evidence="10">
        <name>Ca(2+)</name>
        <dbReference type="ChEBI" id="CHEBI:29108"/>
    </cofactor>
    <text evidence="10">Binds 1 Ca(2+) ion. Required for its activity.</text>
</comment>
<proteinExistence type="inferred from homology"/>
<evidence type="ECO:0000256" key="11">
    <source>
        <dbReference type="SAM" id="MobiDB-lite"/>
    </source>
</evidence>
<organism evidence="13 14">
    <name type="scientific">Corchorus capsularis</name>
    <name type="common">Jute</name>
    <dbReference type="NCBI Taxonomy" id="210143"/>
    <lineage>
        <taxon>Eukaryota</taxon>
        <taxon>Viridiplantae</taxon>
        <taxon>Streptophyta</taxon>
        <taxon>Embryophyta</taxon>
        <taxon>Tracheophyta</taxon>
        <taxon>Spermatophyta</taxon>
        <taxon>Magnoliopsida</taxon>
        <taxon>eudicotyledons</taxon>
        <taxon>Gunneridae</taxon>
        <taxon>Pentapetalae</taxon>
        <taxon>rosids</taxon>
        <taxon>malvids</taxon>
        <taxon>Malvales</taxon>
        <taxon>Malvaceae</taxon>
        <taxon>Grewioideae</taxon>
        <taxon>Apeibeae</taxon>
        <taxon>Corchorus</taxon>
    </lineage>
</organism>
<dbReference type="PANTHER" id="PTHR31683:SF184">
    <property type="entry name" value="PECTATE LYASE"/>
    <property type="match status" value="1"/>
</dbReference>
<evidence type="ECO:0000256" key="1">
    <source>
        <dbReference type="ARBA" id="ARBA00000695"/>
    </source>
</evidence>
<dbReference type="GO" id="GO:0045490">
    <property type="term" value="P:pectin catabolic process"/>
    <property type="evidence" value="ECO:0007669"/>
    <property type="project" value="UniProtKB-UniPathway"/>
</dbReference>
<evidence type="ECO:0000313" key="13">
    <source>
        <dbReference type="EMBL" id="OMO79210.1"/>
    </source>
</evidence>
<comment type="similarity">
    <text evidence="3 10">Belongs to the polysaccharide lyase 1 family.</text>
</comment>
<evidence type="ECO:0000256" key="6">
    <source>
        <dbReference type="ARBA" id="ARBA00022729"/>
    </source>
</evidence>
<dbReference type="OrthoDB" id="1637350at2759"/>
<keyword evidence="9 10" id="KW-0456">Lyase</keyword>
<evidence type="ECO:0000256" key="10">
    <source>
        <dbReference type="RuleBase" id="RU361123"/>
    </source>
</evidence>
<name>A0A1R3I9G8_COCAP</name>
<dbReference type="AlphaFoldDB" id="A0A1R3I9G8"/>
<dbReference type="STRING" id="210143.A0A1R3I9G8"/>
<dbReference type="Pfam" id="PF04431">
    <property type="entry name" value="Pec_lyase_N"/>
    <property type="match status" value="1"/>
</dbReference>
<dbReference type="GO" id="GO:0030570">
    <property type="term" value="F:pectate lyase activity"/>
    <property type="evidence" value="ECO:0007669"/>
    <property type="project" value="UniProtKB-EC"/>
</dbReference>
<keyword evidence="5 10" id="KW-0479">Metal-binding</keyword>
<dbReference type="InterPro" id="IPR011050">
    <property type="entry name" value="Pectin_lyase_fold/virulence"/>
</dbReference>
<comment type="pathway">
    <text evidence="2 10">Glycan metabolism; pectin degradation; 2-dehydro-3-deoxy-D-gluconate from pectin: step 2/5.</text>
</comment>
<reference evidence="13 14" key="1">
    <citation type="submission" date="2013-09" db="EMBL/GenBank/DDBJ databases">
        <title>Corchorus capsularis genome sequencing.</title>
        <authorList>
            <person name="Alam M."/>
            <person name="Haque M.S."/>
            <person name="Islam M.S."/>
            <person name="Emdad E.M."/>
            <person name="Islam M.M."/>
            <person name="Ahmed B."/>
            <person name="Halim A."/>
            <person name="Hossen Q.M.M."/>
            <person name="Hossain M.Z."/>
            <person name="Ahmed R."/>
            <person name="Khan M.M."/>
            <person name="Islam R."/>
            <person name="Rashid M.M."/>
            <person name="Khan S.A."/>
            <person name="Rahman M.S."/>
            <person name="Alam M."/>
        </authorList>
    </citation>
    <scope>NUCLEOTIDE SEQUENCE [LARGE SCALE GENOMIC DNA]</scope>
    <source>
        <strain evidence="14">cv. CVL-1</strain>
        <tissue evidence="13">Whole seedling</tissue>
    </source>
</reference>
<evidence type="ECO:0000313" key="14">
    <source>
        <dbReference type="Proteomes" id="UP000188268"/>
    </source>
</evidence>
<dbReference type="InterPro" id="IPR018082">
    <property type="entry name" value="AmbAllergen"/>
</dbReference>
<evidence type="ECO:0000256" key="5">
    <source>
        <dbReference type="ARBA" id="ARBA00022723"/>
    </source>
</evidence>
<dbReference type="InterPro" id="IPR012334">
    <property type="entry name" value="Pectin_lyas_fold"/>
</dbReference>
<dbReference type="PANTHER" id="PTHR31683">
    <property type="entry name" value="PECTATE LYASE 18-RELATED"/>
    <property type="match status" value="1"/>
</dbReference>
<dbReference type="Pfam" id="PF00544">
    <property type="entry name" value="Pectate_lyase_4"/>
    <property type="match status" value="1"/>
</dbReference>
<keyword evidence="6" id="KW-0732">Signal</keyword>
<dbReference type="GO" id="GO:0046872">
    <property type="term" value="F:metal ion binding"/>
    <property type="evidence" value="ECO:0007669"/>
    <property type="project" value="UniProtKB-KW"/>
</dbReference>
<evidence type="ECO:0000256" key="7">
    <source>
        <dbReference type="ARBA" id="ARBA00022837"/>
    </source>
</evidence>
<dbReference type="UniPathway" id="UPA00545">
    <property type="reaction ID" value="UER00824"/>
</dbReference>
<dbReference type="SUPFAM" id="SSF51126">
    <property type="entry name" value="Pectin lyase-like"/>
    <property type="match status" value="1"/>
</dbReference>
<keyword evidence="14" id="KW-1185">Reference proteome</keyword>